<keyword evidence="3" id="KW-1185">Reference proteome</keyword>
<evidence type="ECO:0000313" key="2">
    <source>
        <dbReference type="EMBL" id="TJZ62215.1"/>
    </source>
</evidence>
<dbReference type="AlphaFoldDB" id="A0A4U0P4F3"/>
<accession>A0A4U0P4F3</accession>
<dbReference type="EMBL" id="SUME01000002">
    <property type="protein sequence ID" value="TJZ62215.1"/>
    <property type="molecule type" value="Genomic_DNA"/>
</dbReference>
<dbReference type="Proteomes" id="UP000306808">
    <property type="component" value="Unassembled WGS sequence"/>
</dbReference>
<protein>
    <recommendedName>
        <fullName evidence="1">Fibronectin type-III domain-containing protein</fullName>
    </recommendedName>
</protein>
<dbReference type="PROSITE" id="PS50853">
    <property type="entry name" value="FN3"/>
    <property type="match status" value="2"/>
</dbReference>
<gene>
    <name evidence="2" type="ORF">FAZ15_06830</name>
</gene>
<sequence length="670" mass="73233">MKSASIKSVLMLVVAGFAGITVGLAQQRKTGEKAYFTGTAQGLYVEFNDVAVARMGLTVMRKSKADADYVPVGRTARPTSGADFYRRMSDVVDLFPGYSLPATELADSLWQVWSGQDAASLLGVRSPIIHLALGLSFLDTGAVSGETYAYQFTGKADGSRFGSEWVDYERTSPAFSPMRSTIVDPGESRPYLEWQSAQANGAMQFDIWRRVSGTATDFEKLFTPSGVVVNAKGDSLTYLVTDTTALSGVRYDYYIASRDIFGNPGNPSDTVTLQVGGRRNIETAFNVQTQAVDNGIRLYWEPLEQRYSLQNIVILRSAVYDGGYETIATVPVTDTAYVDLDVRGGKSYYYQLLIQGEANFSLASPRVSGIYQGVVKLLPPQNLEGKDTPEGCRLSWYYADTVNLRGFYVYRTTSPTSPLEQVSGLLPPTAGLNTYVDTAQRAAGGHAYYMVAAVSTTQSLSPPSAVIEVLRSGTNETVRLTAPSQLRPLWLTDTTVSLTWLDLHRISEHVAVYRVYRKDTDDGAFGEKAWLETDMNEFVDTLTHGQQYWYAIRSVDASGTLSALSPVVVVASQYQKPLPPGSVRLMAGDGGVVVNWDTDGASGNIHSYRIYRALAAGGTEMIADVESVGEQQSYLDKTAKAGNRYYYYVSSVDKRGIESEVSEEVSITMP</sequence>
<dbReference type="Gene3D" id="2.60.40.10">
    <property type="entry name" value="Immunoglobulins"/>
    <property type="match status" value="4"/>
</dbReference>
<reference evidence="2 3" key="1">
    <citation type="submission" date="2019-04" db="EMBL/GenBank/DDBJ databases">
        <title>Sphingobacterium olei sp. nov., isolated from oil-contaminated soil.</title>
        <authorList>
            <person name="Liu B."/>
        </authorList>
    </citation>
    <scope>NUCLEOTIDE SEQUENCE [LARGE SCALE GENOMIC DNA]</scope>
    <source>
        <strain evidence="2 3">HAL-9</strain>
    </source>
</reference>
<dbReference type="SUPFAM" id="SSF49265">
    <property type="entry name" value="Fibronectin type III"/>
    <property type="match status" value="1"/>
</dbReference>
<organism evidence="2 3">
    <name type="scientific">Sphingobacterium olei</name>
    <dbReference type="NCBI Taxonomy" id="2571155"/>
    <lineage>
        <taxon>Bacteria</taxon>
        <taxon>Pseudomonadati</taxon>
        <taxon>Bacteroidota</taxon>
        <taxon>Sphingobacteriia</taxon>
        <taxon>Sphingobacteriales</taxon>
        <taxon>Sphingobacteriaceae</taxon>
        <taxon>Sphingobacterium</taxon>
    </lineage>
</organism>
<proteinExistence type="predicted"/>
<dbReference type="InterPro" id="IPR003961">
    <property type="entry name" value="FN3_dom"/>
</dbReference>
<dbReference type="OrthoDB" id="689754at2"/>
<evidence type="ECO:0000313" key="3">
    <source>
        <dbReference type="Proteomes" id="UP000306808"/>
    </source>
</evidence>
<name>A0A4U0P4F3_9SPHI</name>
<feature type="domain" description="Fibronectin type-III" evidence="1">
    <location>
        <begin position="482"/>
        <end position="575"/>
    </location>
</feature>
<comment type="caution">
    <text evidence="2">The sequence shown here is derived from an EMBL/GenBank/DDBJ whole genome shotgun (WGS) entry which is preliminary data.</text>
</comment>
<feature type="domain" description="Fibronectin type-III" evidence="1">
    <location>
        <begin position="576"/>
        <end position="670"/>
    </location>
</feature>
<dbReference type="CDD" id="cd00063">
    <property type="entry name" value="FN3"/>
    <property type="match status" value="1"/>
</dbReference>
<dbReference type="InterPro" id="IPR036116">
    <property type="entry name" value="FN3_sf"/>
</dbReference>
<evidence type="ECO:0000259" key="1">
    <source>
        <dbReference type="PROSITE" id="PS50853"/>
    </source>
</evidence>
<dbReference type="RefSeq" id="WP_136900556.1">
    <property type="nucleotide sequence ID" value="NZ_SUME01000002.1"/>
</dbReference>
<dbReference type="InterPro" id="IPR013783">
    <property type="entry name" value="Ig-like_fold"/>
</dbReference>